<accession>A0AAD7D3H2</accession>
<name>A0AAD7D3H2_MYCRO</name>
<keyword evidence="1" id="KW-0732">Signal</keyword>
<evidence type="ECO:0000256" key="1">
    <source>
        <dbReference type="SAM" id="SignalP"/>
    </source>
</evidence>
<proteinExistence type="predicted"/>
<evidence type="ECO:0008006" key="4">
    <source>
        <dbReference type="Google" id="ProtNLM"/>
    </source>
</evidence>
<organism evidence="2 3">
    <name type="scientific">Mycena rosella</name>
    <name type="common">Pink bonnet</name>
    <name type="synonym">Agaricus rosellus</name>
    <dbReference type="NCBI Taxonomy" id="1033263"/>
    <lineage>
        <taxon>Eukaryota</taxon>
        <taxon>Fungi</taxon>
        <taxon>Dikarya</taxon>
        <taxon>Basidiomycota</taxon>
        <taxon>Agaricomycotina</taxon>
        <taxon>Agaricomycetes</taxon>
        <taxon>Agaricomycetidae</taxon>
        <taxon>Agaricales</taxon>
        <taxon>Marasmiineae</taxon>
        <taxon>Mycenaceae</taxon>
        <taxon>Mycena</taxon>
    </lineage>
</organism>
<protein>
    <recommendedName>
        <fullName evidence="4">Secreted protein</fullName>
    </recommendedName>
</protein>
<comment type="caution">
    <text evidence="2">The sequence shown here is derived from an EMBL/GenBank/DDBJ whole genome shotgun (WGS) entry which is preliminary data.</text>
</comment>
<dbReference type="EMBL" id="JARKIE010000143">
    <property type="protein sequence ID" value="KAJ7676336.1"/>
    <property type="molecule type" value="Genomic_DNA"/>
</dbReference>
<sequence>MLSCILVSWTVLFWAREFGCIDWAEGERGIRSREEGASDPDRPAFRECGWQECGFRKERLVQGLTMLCLIIKLGLCKDDVDS</sequence>
<keyword evidence="3" id="KW-1185">Reference proteome</keyword>
<dbReference type="AlphaFoldDB" id="A0AAD7D3H2"/>
<feature type="chain" id="PRO_5042093553" description="Secreted protein" evidence="1">
    <location>
        <begin position="16"/>
        <end position="82"/>
    </location>
</feature>
<evidence type="ECO:0000313" key="3">
    <source>
        <dbReference type="Proteomes" id="UP001221757"/>
    </source>
</evidence>
<feature type="signal peptide" evidence="1">
    <location>
        <begin position="1"/>
        <end position="15"/>
    </location>
</feature>
<gene>
    <name evidence="2" type="ORF">B0H17DRAFT_1080173</name>
</gene>
<dbReference type="Proteomes" id="UP001221757">
    <property type="component" value="Unassembled WGS sequence"/>
</dbReference>
<evidence type="ECO:0000313" key="2">
    <source>
        <dbReference type="EMBL" id="KAJ7676336.1"/>
    </source>
</evidence>
<reference evidence="2" key="1">
    <citation type="submission" date="2023-03" db="EMBL/GenBank/DDBJ databases">
        <title>Massive genome expansion in bonnet fungi (Mycena s.s.) driven by repeated elements and novel gene families across ecological guilds.</title>
        <authorList>
            <consortium name="Lawrence Berkeley National Laboratory"/>
            <person name="Harder C.B."/>
            <person name="Miyauchi S."/>
            <person name="Viragh M."/>
            <person name="Kuo A."/>
            <person name="Thoen E."/>
            <person name="Andreopoulos B."/>
            <person name="Lu D."/>
            <person name="Skrede I."/>
            <person name="Drula E."/>
            <person name="Henrissat B."/>
            <person name="Morin E."/>
            <person name="Kohler A."/>
            <person name="Barry K."/>
            <person name="LaButti K."/>
            <person name="Morin E."/>
            <person name="Salamov A."/>
            <person name="Lipzen A."/>
            <person name="Mereny Z."/>
            <person name="Hegedus B."/>
            <person name="Baldrian P."/>
            <person name="Stursova M."/>
            <person name="Weitz H."/>
            <person name="Taylor A."/>
            <person name="Grigoriev I.V."/>
            <person name="Nagy L.G."/>
            <person name="Martin F."/>
            <person name="Kauserud H."/>
        </authorList>
    </citation>
    <scope>NUCLEOTIDE SEQUENCE</scope>
    <source>
        <strain evidence="2">CBHHK067</strain>
    </source>
</reference>